<evidence type="ECO:0000313" key="3">
    <source>
        <dbReference type="Proteomes" id="UP000002198"/>
    </source>
</evidence>
<organism evidence="2 3">
    <name type="scientific">Corynebacterium diphtheriae (strain ATCC 700971 / NCTC 13129 / Biotype gravis)</name>
    <dbReference type="NCBI Taxonomy" id="257309"/>
    <lineage>
        <taxon>Bacteria</taxon>
        <taxon>Bacillati</taxon>
        <taxon>Actinomycetota</taxon>
        <taxon>Actinomycetes</taxon>
        <taxon>Mycobacteriales</taxon>
        <taxon>Corynebacteriaceae</taxon>
        <taxon>Corynebacterium</taxon>
    </lineage>
</organism>
<dbReference type="Proteomes" id="UP000002198">
    <property type="component" value="Chromosome"/>
</dbReference>
<dbReference type="AlphaFoldDB" id="Q6NKF8"/>
<accession>Q6NKF8</accession>
<protein>
    <submittedName>
        <fullName evidence="2">Uncharacterized protein</fullName>
    </submittedName>
</protein>
<dbReference type="KEGG" id="cdi:DIP0072"/>
<keyword evidence="3" id="KW-1185">Reference proteome</keyword>
<gene>
    <name evidence="2" type="ordered locus">DIP0072</name>
</gene>
<proteinExistence type="predicted"/>
<sequence length="166" mass="18661">MLASQTQKLTHRINHDARRSEPSTRFSHIRFRLLRDSMDFSKSPVTSIVLNAPVNDYSAILTDFKFFDNPLFSHLSGKLLIGESMRNIKFGAKRDMVTSAEIIDIVASDSFMGIPLSQRAKTFYHSLLTAGIEAKMDKWGIELANQPVGFSTEKGKIASIHWSASR</sequence>
<dbReference type="EMBL" id="BX248354">
    <property type="protein sequence ID" value="CAE48578.1"/>
    <property type="molecule type" value="Genomic_DNA"/>
</dbReference>
<dbReference type="HOGENOM" id="CLU_1599936_0_0_11"/>
<reference evidence="2 3" key="1">
    <citation type="journal article" date="2003" name="Nucleic Acids Res.">
        <title>The complete genome sequence and analysis of Corynebacterium diphtheriae NCTC13129.</title>
        <authorList>
            <person name="Cerdeno-Tarraga A.M."/>
            <person name="Efstratiou A."/>
            <person name="Dover L.G."/>
            <person name="Holden M.T.G."/>
            <person name="Pallen M."/>
            <person name="Bentley S.D."/>
            <person name="Besra G.S."/>
            <person name="Churcher C."/>
            <person name="James K.D."/>
            <person name="De Zoysa A."/>
            <person name="Chillingworth T."/>
            <person name="Cronin A."/>
            <person name="Dowd L."/>
            <person name="Feltwell T."/>
            <person name="Hamlin N."/>
            <person name="Holroyd S."/>
            <person name="Jagels K."/>
            <person name="Moule S."/>
            <person name="Quail M.A."/>
            <person name="Rabbinowitsch E."/>
            <person name="Rutherford K."/>
            <person name="Thomson N.R."/>
            <person name="Unwin L."/>
            <person name="Whitehead S."/>
            <person name="Barrell B.G.Parkhill.J."/>
        </authorList>
    </citation>
    <scope>NUCLEOTIDE SEQUENCE [LARGE SCALE GENOMIC DNA]</scope>
    <source>
        <strain evidence="3">ATCC 700971 / NCTC 13129 / Biotype gravis</strain>
    </source>
</reference>
<evidence type="ECO:0000313" key="2">
    <source>
        <dbReference type="EMBL" id="CAE48578.1"/>
    </source>
</evidence>
<dbReference type="STRING" id="257309.DIP0072"/>
<feature type="region of interest" description="Disordered" evidence="1">
    <location>
        <begin position="1"/>
        <end position="21"/>
    </location>
</feature>
<evidence type="ECO:0000256" key="1">
    <source>
        <dbReference type="SAM" id="MobiDB-lite"/>
    </source>
</evidence>
<name>Q6NKF8_CORDI</name>